<dbReference type="Proteomes" id="UP000078148">
    <property type="component" value="Chromosome"/>
</dbReference>
<dbReference type="KEGG" id="pbv:AR543_18235"/>
<proteinExistence type="predicted"/>
<dbReference type="RefSeq" id="WP_060535855.1">
    <property type="nucleotide sequence ID" value="NZ_CP013023.1"/>
</dbReference>
<reference evidence="1 2" key="2">
    <citation type="journal article" date="2016" name="Int. J. Syst. Evol. Microbiol.">
        <title>Paenibacillus bovis sp. nov., isolated from raw yak (Bos grunniens) milk.</title>
        <authorList>
            <person name="Gao C."/>
            <person name="Han J."/>
            <person name="Liu Z."/>
            <person name="Xu X."/>
            <person name="Hang F."/>
            <person name="Wu Z."/>
        </authorList>
    </citation>
    <scope>NUCLEOTIDE SEQUENCE [LARGE SCALE GENOMIC DNA]</scope>
    <source>
        <strain evidence="1 2">BD3526</strain>
    </source>
</reference>
<organism evidence="1 2">
    <name type="scientific">Paenibacillus bovis</name>
    <dbReference type="NCBI Taxonomy" id="1616788"/>
    <lineage>
        <taxon>Bacteria</taxon>
        <taxon>Bacillati</taxon>
        <taxon>Bacillota</taxon>
        <taxon>Bacilli</taxon>
        <taxon>Bacillales</taxon>
        <taxon>Paenibacillaceae</taxon>
        <taxon>Paenibacillus</taxon>
    </lineage>
</organism>
<dbReference type="EMBL" id="CP013023">
    <property type="protein sequence ID" value="ANF97759.1"/>
    <property type="molecule type" value="Genomic_DNA"/>
</dbReference>
<reference evidence="2" key="1">
    <citation type="submission" date="2015-10" db="EMBL/GenBank/DDBJ databases">
        <title>Genome of Paenibacillus bovis sp. nov.</title>
        <authorList>
            <person name="Wu Z."/>
            <person name="Gao C."/>
            <person name="Liu Z."/>
            <person name="Zheng H."/>
        </authorList>
    </citation>
    <scope>NUCLEOTIDE SEQUENCE [LARGE SCALE GENOMIC DNA]</scope>
    <source>
        <strain evidence="2">BD3526</strain>
    </source>
</reference>
<evidence type="ECO:0000313" key="1">
    <source>
        <dbReference type="EMBL" id="ANF97759.1"/>
    </source>
</evidence>
<dbReference type="OrthoDB" id="1797229at2"/>
<sequence length="201" mass="23477">MSWTDPRIIPNEYNDEAKEIDHQLIRLIKERRKLSIGKRFFPPEKYLEQWSEEFSMDIDKVRFILQNLEENRYYYLPDGPGALKSVIPLMKKTVSGECEYTLTHIMQYELGSVIKIDIKYLGENPDVVMLKMNLMLEVISEQIYQVNRNGSHGGGGYGYIEFMVVPALPDQLKGIEFSLVRSVDLFGYEPREVILNQQVDF</sequence>
<dbReference type="AlphaFoldDB" id="A0A172ZJP1"/>
<name>A0A172ZJP1_9BACL</name>
<keyword evidence="2" id="KW-1185">Reference proteome</keyword>
<accession>A0A172ZJP1</accession>
<evidence type="ECO:0000313" key="2">
    <source>
        <dbReference type="Proteomes" id="UP000078148"/>
    </source>
</evidence>
<protein>
    <submittedName>
        <fullName evidence="1">Uncharacterized protein</fullName>
    </submittedName>
</protein>
<gene>
    <name evidence="1" type="ORF">AR543_18235</name>
</gene>